<dbReference type="PANTHER" id="PTHR34502">
    <property type="entry name" value="DUF6594 DOMAIN-CONTAINING PROTEIN-RELATED"/>
    <property type="match status" value="1"/>
</dbReference>
<dbReference type="Proteomes" id="UP000250140">
    <property type="component" value="Unassembled WGS sequence"/>
</dbReference>
<feature type="transmembrane region" description="Helical" evidence="2">
    <location>
        <begin position="294"/>
        <end position="320"/>
    </location>
</feature>
<evidence type="ECO:0000313" key="5">
    <source>
        <dbReference type="Proteomes" id="UP000250140"/>
    </source>
</evidence>
<accession>A0A8E2FCJ0</accession>
<proteinExistence type="predicted"/>
<feature type="transmembrane region" description="Helical" evidence="2">
    <location>
        <begin position="326"/>
        <end position="344"/>
    </location>
</feature>
<dbReference type="AlphaFoldDB" id="A0A8E2FCJ0"/>
<dbReference type="InterPro" id="IPR046529">
    <property type="entry name" value="DUF6594"/>
</dbReference>
<feature type="region of interest" description="Disordered" evidence="1">
    <location>
        <begin position="16"/>
        <end position="68"/>
    </location>
</feature>
<keyword evidence="2" id="KW-1133">Transmembrane helix</keyword>
<evidence type="ECO:0000259" key="3">
    <source>
        <dbReference type="Pfam" id="PF20237"/>
    </source>
</evidence>
<feature type="domain" description="DUF6594" evidence="3">
    <location>
        <begin position="107"/>
        <end position="363"/>
    </location>
</feature>
<evidence type="ECO:0000256" key="1">
    <source>
        <dbReference type="SAM" id="MobiDB-lite"/>
    </source>
</evidence>
<dbReference type="Pfam" id="PF20237">
    <property type="entry name" value="DUF6594"/>
    <property type="match status" value="1"/>
</dbReference>
<gene>
    <name evidence="4" type="ORF">AOQ84DRAFT_16478</name>
</gene>
<reference evidence="4 5" key="1">
    <citation type="journal article" date="2016" name="Nat. Commun.">
        <title>Ectomycorrhizal ecology is imprinted in the genome of the dominant symbiotic fungus Cenococcum geophilum.</title>
        <authorList>
            <consortium name="DOE Joint Genome Institute"/>
            <person name="Peter M."/>
            <person name="Kohler A."/>
            <person name="Ohm R.A."/>
            <person name="Kuo A."/>
            <person name="Krutzmann J."/>
            <person name="Morin E."/>
            <person name="Arend M."/>
            <person name="Barry K.W."/>
            <person name="Binder M."/>
            <person name="Choi C."/>
            <person name="Clum A."/>
            <person name="Copeland A."/>
            <person name="Grisel N."/>
            <person name="Haridas S."/>
            <person name="Kipfer T."/>
            <person name="LaButti K."/>
            <person name="Lindquist E."/>
            <person name="Lipzen A."/>
            <person name="Maire R."/>
            <person name="Meier B."/>
            <person name="Mihaltcheva S."/>
            <person name="Molinier V."/>
            <person name="Murat C."/>
            <person name="Poggeler S."/>
            <person name="Quandt C.A."/>
            <person name="Sperisen C."/>
            <person name="Tritt A."/>
            <person name="Tisserant E."/>
            <person name="Crous P.W."/>
            <person name="Henrissat B."/>
            <person name="Nehls U."/>
            <person name="Egli S."/>
            <person name="Spatafora J.W."/>
            <person name="Grigoriev I.V."/>
            <person name="Martin F.M."/>
        </authorList>
    </citation>
    <scope>NUCLEOTIDE SEQUENCE [LARGE SCALE GENOMIC DNA]</scope>
    <source>
        <strain evidence="4 5">CBS 207.34</strain>
    </source>
</reference>
<dbReference type="EMBL" id="KV748551">
    <property type="protein sequence ID" value="OCL14652.1"/>
    <property type="molecule type" value="Genomic_DNA"/>
</dbReference>
<keyword evidence="2" id="KW-0812">Transmembrane</keyword>
<protein>
    <recommendedName>
        <fullName evidence="3">DUF6594 domain-containing protein</fullName>
    </recommendedName>
</protein>
<keyword evidence="5" id="KW-1185">Reference proteome</keyword>
<organism evidence="4 5">
    <name type="scientific">Glonium stellatum</name>
    <dbReference type="NCBI Taxonomy" id="574774"/>
    <lineage>
        <taxon>Eukaryota</taxon>
        <taxon>Fungi</taxon>
        <taxon>Dikarya</taxon>
        <taxon>Ascomycota</taxon>
        <taxon>Pezizomycotina</taxon>
        <taxon>Dothideomycetes</taxon>
        <taxon>Pleosporomycetidae</taxon>
        <taxon>Gloniales</taxon>
        <taxon>Gloniaceae</taxon>
        <taxon>Glonium</taxon>
    </lineage>
</organism>
<evidence type="ECO:0000256" key="2">
    <source>
        <dbReference type="SAM" id="Phobius"/>
    </source>
</evidence>
<feature type="compositionally biased region" description="Polar residues" evidence="1">
    <location>
        <begin position="51"/>
        <end position="67"/>
    </location>
</feature>
<dbReference type="PANTHER" id="PTHR34502:SF3">
    <property type="entry name" value="DUF6594 DOMAIN-CONTAINING PROTEIN"/>
    <property type="match status" value="1"/>
</dbReference>
<name>A0A8E2FCJ0_9PEZI</name>
<feature type="compositionally biased region" description="Basic and acidic residues" evidence="1">
    <location>
        <begin position="20"/>
        <end position="46"/>
    </location>
</feature>
<evidence type="ECO:0000313" key="4">
    <source>
        <dbReference type="EMBL" id="OCL14652.1"/>
    </source>
</evidence>
<feature type="transmembrane region" description="Helical" evidence="2">
    <location>
        <begin position="351"/>
        <end position="370"/>
    </location>
</feature>
<dbReference type="OrthoDB" id="3533814at2759"/>
<sequence length="380" mass="43509">MAGYLLRLFSRRGAASQPFCEERADRSGIMDPGEESKELETSESSHAKAASIQSENNQTKGQQSSGNPWFGTRRFIELLWEGSKPTYSDERFNGIKYEEIDQYAKGYPRLAAFHNSDPDFRVFRRFGTLRNRLILRKQYELVVLEKELFDLDSADSKTNAYKIQSMRRDKSDQPSKRDELLDTIESKLREYDGLLELERNSMSLKKPRARAYRSIINYYWNERPVVKSETDFLNLADDFVILSGDKDTAFHSALERFIVKSRLNWLKQCFSTPETLKKTKDPAIRLLDKTRVNYLAIFIAAVASVIILMMPVCLLFRLVVSDQLRLAIVLLSAFLFHTLISFLAKPNNYESFMATAAYCAVLVAFLSNLTNSSSGLSPKG</sequence>
<keyword evidence="2" id="KW-0472">Membrane</keyword>